<sequence length="784" mass="87538">MTPTSSISENILRLSHSTVENALEPIVLFDRHGRVSRANQAASHQLGYSSPDMLNARFSDFHPEYTPDLYDRLWADLQQYQTLTVDMRQIRKDGANRQVEVGMNFVQFEGQEFLCCFMRDVTERSQLDDTLRRISEGTAAETGIDFFQSLVRHLTVALNIRYAMVTECSNVEKTRVRTLAFGENESLLENVEYDLAGTPCDIVMRDREFYYPTGVAENFSKASVDSYLGVPIHDKAGEVIGHLSISDPRPMIDHRKYVGILRVLAARCGAEIGRKVAEEKLLQAQEQLEATVLTRTLQLARAKEEAELANRAKSEFLANMSHELRTPLNGILGYTQLFKRDEALSPNQLKGVDIIHNCAENLLVLINDVLDLAKIEAQKLDVQTAPFHLTALFQDLIHLIGVRAEQKGLRFLADLAPDLPAWVMGDERKLRQVLLNLLGNAVKFTETGGVTLRVERASTKAQPYRLRFVVEDTGIGIASDHLAGIFKPFQQVRETGQFIEGTGLGLSITDQLVQLLGGDLRVSSAIDEGTQFRLLLDLPDCPASTVPGLTAEADTHRQTPVGYEGPRLTVLVVDDGWENRSVLNNLLIPLGFTVLEATNGQEAIDMAAAAKPDLILLDLVMPHVDGYEAIRQIRPDKDKAVKSGIYPVILALSARVFAEDRQHTREAGFDDFVTKPIELSQLLDTIAKHMNLRWVYRTTEEEATVQTTFTTEANDTVPADLPPRAQLEALLKLARMGDIQGITAELMLVENASPAYREFVQTIRQTVAEFDTRKLKQYLQACLS</sequence>
<dbReference type="Pfam" id="PF00072">
    <property type="entry name" value="Response_reg"/>
    <property type="match status" value="1"/>
</dbReference>
<gene>
    <name evidence="16" type="ordered locus">Slin_2508</name>
</gene>
<keyword evidence="17" id="KW-1185">Reference proteome</keyword>
<evidence type="ECO:0000313" key="17">
    <source>
        <dbReference type="Proteomes" id="UP000002028"/>
    </source>
</evidence>
<dbReference type="STRING" id="504472.Slin_2508"/>
<dbReference type="CDD" id="cd16922">
    <property type="entry name" value="HATPase_EvgS-ArcB-TorS-like"/>
    <property type="match status" value="1"/>
</dbReference>
<dbReference type="InterPro" id="IPR036097">
    <property type="entry name" value="HisK_dim/P_sf"/>
</dbReference>
<evidence type="ECO:0000256" key="5">
    <source>
        <dbReference type="ARBA" id="ARBA00022741"/>
    </source>
</evidence>
<dbReference type="Gene3D" id="3.30.565.10">
    <property type="entry name" value="Histidine kinase-like ATPase, C-terminal domain"/>
    <property type="match status" value="1"/>
</dbReference>
<dbReference type="eggNOG" id="COG0784">
    <property type="taxonomic scope" value="Bacteria"/>
</dbReference>
<dbReference type="SUPFAM" id="SSF55781">
    <property type="entry name" value="GAF domain-like"/>
    <property type="match status" value="1"/>
</dbReference>
<keyword evidence="4" id="KW-0808">Transferase</keyword>
<dbReference type="Gene3D" id="3.40.50.2300">
    <property type="match status" value="1"/>
</dbReference>
<dbReference type="InterPro" id="IPR035965">
    <property type="entry name" value="PAS-like_dom_sf"/>
</dbReference>
<dbReference type="GO" id="GO:0006355">
    <property type="term" value="P:regulation of DNA-templated transcription"/>
    <property type="evidence" value="ECO:0007669"/>
    <property type="project" value="InterPro"/>
</dbReference>
<dbReference type="GO" id="GO:0005524">
    <property type="term" value="F:ATP binding"/>
    <property type="evidence" value="ECO:0007669"/>
    <property type="project" value="UniProtKB-KW"/>
</dbReference>
<evidence type="ECO:0000256" key="8">
    <source>
        <dbReference type="ARBA" id="ARBA00023012"/>
    </source>
</evidence>
<keyword evidence="3 11" id="KW-0597">Phosphoprotein</keyword>
<dbReference type="CDD" id="cd00130">
    <property type="entry name" value="PAS"/>
    <property type="match status" value="1"/>
</dbReference>
<comment type="catalytic activity">
    <reaction evidence="1">
        <text>ATP + protein L-histidine = ADP + protein N-phospho-L-histidine.</text>
        <dbReference type="EC" id="2.7.13.3"/>
    </reaction>
</comment>
<dbReference type="SMART" id="SM00448">
    <property type="entry name" value="REC"/>
    <property type="match status" value="1"/>
</dbReference>
<feature type="coiled-coil region" evidence="12">
    <location>
        <begin position="274"/>
        <end position="319"/>
    </location>
</feature>
<dbReference type="PRINTS" id="PR00344">
    <property type="entry name" value="BCTRLSENSOR"/>
</dbReference>
<protein>
    <recommendedName>
        <fullName evidence="10">Sensory/regulatory protein RpfC</fullName>
        <ecNumber evidence="2">2.7.13.3</ecNumber>
    </recommendedName>
</protein>
<dbReference type="InterPro" id="IPR011006">
    <property type="entry name" value="CheY-like_superfamily"/>
</dbReference>
<dbReference type="EMBL" id="CP001769">
    <property type="protein sequence ID" value="ADB38526.1"/>
    <property type="molecule type" value="Genomic_DNA"/>
</dbReference>
<proteinExistence type="predicted"/>
<dbReference type="EC" id="2.7.13.3" evidence="2"/>
<dbReference type="InterPro" id="IPR003594">
    <property type="entry name" value="HATPase_dom"/>
</dbReference>
<dbReference type="Pfam" id="PF00512">
    <property type="entry name" value="HisKA"/>
    <property type="match status" value="1"/>
</dbReference>
<dbReference type="SMART" id="SM00388">
    <property type="entry name" value="HisKA"/>
    <property type="match status" value="1"/>
</dbReference>
<feature type="domain" description="PAS" evidence="15">
    <location>
        <begin position="19"/>
        <end position="80"/>
    </location>
</feature>
<dbReference type="InterPro" id="IPR004358">
    <property type="entry name" value="Sig_transdc_His_kin-like_C"/>
</dbReference>
<evidence type="ECO:0000256" key="9">
    <source>
        <dbReference type="ARBA" id="ARBA00064003"/>
    </source>
</evidence>
<name>D2QGL8_SPILD</name>
<evidence type="ECO:0000256" key="11">
    <source>
        <dbReference type="PROSITE-ProRule" id="PRU00169"/>
    </source>
</evidence>
<dbReference type="SUPFAM" id="SSF55874">
    <property type="entry name" value="ATPase domain of HSP90 chaperone/DNA topoisomerase II/histidine kinase"/>
    <property type="match status" value="1"/>
</dbReference>
<dbReference type="GO" id="GO:0000155">
    <property type="term" value="F:phosphorelay sensor kinase activity"/>
    <property type="evidence" value="ECO:0007669"/>
    <property type="project" value="InterPro"/>
</dbReference>
<keyword evidence="12" id="KW-0175">Coiled coil</keyword>
<dbReference type="InterPro" id="IPR003661">
    <property type="entry name" value="HisK_dim/P_dom"/>
</dbReference>
<dbReference type="SUPFAM" id="SSF52172">
    <property type="entry name" value="CheY-like"/>
    <property type="match status" value="1"/>
</dbReference>
<evidence type="ECO:0000259" key="13">
    <source>
        <dbReference type="PROSITE" id="PS50109"/>
    </source>
</evidence>
<evidence type="ECO:0000256" key="7">
    <source>
        <dbReference type="ARBA" id="ARBA00022840"/>
    </source>
</evidence>
<keyword evidence="6 16" id="KW-0418">Kinase</keyword>
<feature type="domain" description="Histidine kinase" evidence="13">
    <location>
        <begin position="319"/>
        <end position="540"/>
    </location>
</feature>
<dbReference type="FunFam" id="3.30.565.10:FF:000010">
    <property type="entry name" value="Sensor histidine kinase RcsC"/>
    <property type="match status" value="1"/>
</dbReference>
<keyword evidence="7" id="KW-0067">ATP-binding</keyword>
<evidence type="ECO:0000259" key="15">
    <source>
        <dbReference type="PROSITE" id="PS50112"/>
    </source>
</evidence>
<keyword evidence="8" id="KW-0902">Two-component regulatory system</keyword>
<dbReference type="KEGG" id="sli:Slin_2508"/>
<dbReference type="InterPro" id="IPR013767">
    <property type="entry name" value="PAS_fold"/>
</dbReference>
<dbReference type="Pfam" id="PF02518">
    <property type="entry name" value="HATPase_c"/>
    <property type="match status" value="1"/>
</dbReference>
<evidence type="ECO:0000256" key="1">
    <source>
        <dbReference type="ARBA" id="ARBA00000085"/>
    </source>
</evidence>
<reference evidence="16 17" key="1">
    <citation type="journal article" date="2010" name="Stand. Genomic Sci.">
        <title>Complete genome sequence of Spirosoma linguale type strain (1).</title>
        <authorList>
            <person name="Lail K."/>
            <person name="Sikorski J."/>
            <person name="Saunders E."/>
            <person name="Lapidus A."/>
            <person name="Glavina Del Rio T."/>
            <person name="Copeland A."/>
            <person name="Tice H."/>
            <person name="Cheng J.-F."/>
            <person name="Lucas S."/>
            <person name="Nolan M."/>
            <person name="Bruce D."/>
            <person name="Goodwin L."/>
            <person name="Pitluck S."/>
            <person name="Ivanova N."/>
            <person name="Mavromatis K."/>
            <person name="Ovchinnikova G."/>
            <person name="Pati A."/>
            <person name="Chen A."/>
            <person name="Palaniappan K."/>
            <person name="Land M."/>
            <person name="Hauser L."/>
            <person name="Chang Y.-J."/>
            <person name="Jeffries C.D."/>
            <person name="Chain P."/>
            <person name="Brettin T."/>
            <person name="Detter J.C."/>
            <person name="Schuetze A."/>
            <person name="Rohde M."/>
            <person name="Tindall B.J."/>
            <person name="Goeker M."/>
            <person name="Bristow J."/>
            <person name="Eisen J.A."/>
            <person name="Markowitz V."/>
            <person name="Hugenholtz P."/>
            <person name="Kyrpides N.C."/>
            <person name="Klenk H.-P."/>
            <person name="Chen F."/>
        </authorList>
    </citation>
    <scope>NUCLEOTIDE SEQUENCE [LARGE SCALE GENOMIC DNA]</scope>
    <source>
        <strain evidence="17">ATCC 33905 / DSM 74 / LMG 10896 / Claus 1</strain>
    </source>
</reference>
<dbReference type="CDD" id="cd00082">
    <property type="entry name" value="HisKA"/>
    <property type="match status" value="1"/>
</dbReference>
<dbReference type="CDD" id="cd17546">
    <property type="entry name" value="REC_hyHK_CKI1_RcsC-like"/>
    <property type="match status" value="1"/>
</dbReference>
<dbReference type="InterPro" id="IPR001789">
    <property type="entry name" value="Sig_transdc_resp-reg_receiver"/>
</dbReference>
<dbReference type="PANTHER" id="PTHR45339">
    <property type="entry name" value="HYBRID SIGNAL TRANSDUCTION HISTIDINE KINASE J"/>
    <property type="match status" value="1"/>
</dbReference>
<dbReference type="PROSITE" id="PS50112">
    <property type="entry name" value="PAS"/>
    <property type="match status" value="1"/>
</dbReference>
<evidence type="ECO:0000259" key="14">
    <source>
        <dbReference type="PROSITE" id="PS50110"/>
    </source>
</evidence>
<dbReference type="SUPFAM" id="SSF55785">
    <property type="entry name" value="PYP-like sensor domain (PAS domain)"/>
    <property type="match status" value="1"/>
</dbReference>
<dbReference type="Proteomes" id="UP000002028">
    <property type="component" value="Chromosome"/>
</dbReference>
<dbReference type="PANTHER" id="PTHR45339:SF1">
    <property type="entry name" value="HYBRID SIGNAL TRANSDUCTION HISTIDINE KINASE J"/>
    <property type="match status" value="1"/>
</dbReference>
<dbReference type="InterPro" id="IPR036890">
    <property type="entry name" value="HATPase_C_sf"/>
</dbReference>
<organism evidence="16 17">
    <name type="scientific">Spirosoma linguale (strain ATCC 33905 / DSM 74 / LMG 10896 / Claus 1)</name>
    <dbReference type="NCBI Taxonomy" id="504472"/>
    <lineage>
        <taxon>Bacteria</taxon>
        <taxon>Pseudomonadati</taxon>
        <taxon>Bacteroidota</taxon>
        <taxon>Cytophagia</taxon>
        <taxon>Cytophagales</taxon>
        <taxon>Cytophagaceae</taxon>
        <taxon>Spirosoma</taxon>
    </lineage>
</organism>
<dbReference type="NCBIfam" id="TIGR00229">
    <property type="entry name" value="sensory_box"/>
    <property type="match status" value="1"/>
</dbReference>
<evidence type="ECO:0000256" key="12">
    <source>
        <dbReference type="SAM" id="Coils"/>
    </source>
</evidence>
<dbReference type="InterPro" id="IPR000014">
    <property type="entry name" value="PAS"/>
</dbReference>
<feature type="modified residue" description="4-aspartylphosphate" evidence="11">
    <location>
        <position position="618"/>
    </location>
</feature>
<dbReference type="PROSITE" id="PS50110">
    <property type="entry name" value="RESPONSE_REGULATORY"/>
    <property type="match status" value="1"/>
</dbReference>
<dbReference type="SMART" id="SM00387">
    <property type="entry name" value="HATPase_c"/>
    <property type="match status" value="1"/>
</dbReference>
<evidence type="ECO:0000256" key="2">
    <source>
        <dbReference type="ARBA" id="ARBA00012438"/>
    </source>
</evidence>
<evidence type="ECO:0000256" key="6">
    <source>
        <dbReference type="ARBA" id="ARBA00022777"/>
    </source>
</evidence>
<dbReference type="eggNOG" id="COG2205">
    <property type="taxonomic scope" value="Bacteria"/>
</dbReference>
<dbReference type="Pfam" id="PF00989">
    <property type="entry name" value="PAS"/>
    <property type="match status" value="1"/>
</dbReference>
<dbReference type="SMART" id="SM00091">
    <property type="entry name" value="PAS"/>
    <property type="match status" value="1"/>
</dbReference>
<evidence type="ECO:0000256" key="3">
    <source>
        <dbReference type="ARBA" id="ARBA00022553"/>
    </source>
</evidence>
<dbReference type="Gene3D" id="3.30.450.20">
    <property type="entry name" value="PAS domain"/>
    <property type="match status" value="1"/>
</dbReference>
<dbReference type="PROSITE" id="PS50109">
    <property type="entry name" value="HIS_KIN"/>
    <property type="match status" value="1"/>
</dbReference>
<dbReference type="FunFam" id="1.10.287.130:FF:000002">
    <property type="entry name" value="Two-component osmosensing histidine kinase"/>
    <property type="match status" value="1"/>
</dbReference>
<feature type="domain" description="Response regulatory" evidence="14">
    <location>
        <begin position="569"/>
        <end position="690"/>
    </location>
</feature>
<accession>D2QGL8</accession>
<comment type="subunit">
    <text evidence="9">At low DSF concentrations, interacts with RpfF.</text>
</comment>
<evidence type="ECO:0000256" key="4">
    <source>
        <dbReference type="ARBA" id="ARBA00022679"/>
    </source>
</evidence>
<dbReference type="AlphaFoldDB" id="D2QGL8"/>
<evidence type="ECO:0000256" key="10">
    <source>
        <dbReference type="ARBA" id="ARBA00068150"/>
    </source>
</evidence>
<dbReference type="SUPFAM" id="SSF47384">
    <property type="entry name" value="Homodimeric domain of signal transducing histidine kinase"/>
    <property type="match status" value="1"/>
</dbReference>
<dbReference type="HOGENOM" id="CLU_000445_114_15_10"/>
<dbReference type="eggNOG" id="COG2203">
    <property type="taxonomic scope" value="Bacteria"/>
</dbReference>
<dbReference type="RefSeq" id="WP_012927061.1">
    <property type="nucleotide sequence ID" value="NC_013730.1"/>
</dbReference>
<evidence type="ECO:0000313" key="16">
    <source>
        <dbReference type="EMBL" id="ADB38526.1"/>
    </source>
</evidence>
<keyword evidence="5" id="KW-0547">Nucleotide-binding</keyword>
<dbReference type="Gene3D" id="1.10.287.130">
    <property type="match status" value="1"/>
</dbReference>
<dbReference type="InterPro" id="IPR005467">
    <property type="entry name" value="His_kinase_dom"/>
</dbReference>